<dbReference type="Pfam" id="PF03660">
    <property type="entry name" value="PHF5"/>
    <property type="match status" value="1"/>
</dbReference>
<comment type="similarity">
    <text evidence="1">Belongs to the PHF5 family.</text>
</comment>
<evidence type="ECO:0000256" key="1">
    <source>
        <dbReference type="ARBA" id="ARBA00008626"/>
    </source>
</evidence>
<evidence type="ECO:0000313" key="2">
    <source>
        <dbReference type="EMBL" id="KAA6376567.1"/>
    </source>
</evidence>
<accession>A0A5J4V1T0</accession>
<organism evidence="2 3">
    <name type="scientific">Streblomastix strix</name>
    <dbReference type="NCBI Taxonomy" id="222440"/>
    <lineage>
        <taxon>Eukaryota</taxon>
        <taxon>Metamonada</taxon>
        <taxon>Preaxostyla</taxon>
        <taxon>Oxymonadida</taxon>
        <taxon>Streblomastigidae</taxon>
        <taxon>Streblomastix</taxon>
    </lineage>
</organism>
<reference evidence="2 3" key="1">
    <citation type="submission" date="2019-03" db="EMBL/GenBank/DDBJ databases">
        <title>Single cell metagenomics reveals metabolic interactions within the superorganism composed of flagellate Streblomastix strix and complex community of Bacteroidetes bacteria on its surface.</title>
        <authorList>
            <person name="Treitli S.C."/>
            <person name="Kolisko M."/>
            <person name="Husnik F."/>
            <person name="Keeling P."/>
            <person name="Hampl V."/>
        </authorList>
    </citation>
    <scope>NUCLEOTIDE SEQUENCE [LARGE SCALE GENOMIC DNA]</scope>
    <source>
        <strain evidence="2">ST1C</strain>
    </source>
</reference>
<dbReference type="AlphaFoldDB" id="A0A5J4V1T0"/>
<evidence type="ECO:0000313" key="3">
    <source>
        <dbReference type="Proteomes" id="UP000324800"/>
    </source>
</evidence>
<name>A0A5J4V1T0_9EUKA</name>
<dbReference type="Proteomes" id="UP000324800">
    <property type="component" value="Unassembled WGS sequence"/>
</dbReference>
<dbReference type="EMBL" id="SNRW01010436">
    <property type="protein sequence ID" value="KAA6376567.1"/>
    <property type="molecule type" value="Genomic_DNA"/>
</dbReference>
<protein>
    <submittedName>
        <fullName evidence="2">Putative PHD finger-like domain-containing protein 5A</fullName>
    </submittedName>
</protein>
<sequence length="135" mass="15348">MQQLAELGGASRAASELTFISLFTQWRYKHHADLIFCRKQPSVAVGKLCENYDGRCIICDSYTKPNTLVHICDECNYGSYQDRRIICGAKGVADAYYCKECTLQEKDRNGCPKIINVGQSKTYAYYDKKKYGTKT</sequence>
<dbReference type="OrthoDB" id="10248186at2759"/>
<gene>
    <name evidence="2" type="ORF">EZS28_027905</name>
</gene>
<comment type="caution">
    <text evidence="2">The sequence shown here is derived from an EMBL/GenBank/DDBJ whole genome shotgun (WGS) entry which is preliminary data.</text>
</comment>
<dbReference type="InterPro" id="IPR005345">
    <property type="entry name" value="PHF5"/>
</dbReference>
<proteinExistence type="inferred from homology"/>
<dbReference type="GO" id="GO:0000398">
    <property type="term" value="P:mRNA splicing, via spliceosome"/>
    <property type="evidence" value="ECO:0007669"/>
    <property type="project" value="InterPro"/>
</dbReference>
<dbReference type="PANTHER" id="PTHR13120">
    <property type="entry name" value="PHD FINGER-LIKE DOMAIN-CONTAINING PROTEIN 5A"/>
    <property type="match status" value="1"/>
</dbReference>